<dbReference type="AlphaFoldDB" id="C4JX81"/>
<evidence type="ECO:0000259" key="1">
    <source>
        <dbReference type="Pfam" id="PF20263"/>
    </source>
</evidence>
<organism evidence="2 3">
    <name type="scientific">Uncinocarpus reesii (strain UAMH 1704)</name>
    <dbReference type="NCBI Taxonomy" id="336963"/>
    <lineage>
        <taxon>Eukaryota</taxon>
        <taxon>Fungi</taxon>
        <taxon>Dikarya</taxon>
        <taxon>Ascomycota</taxon>
        <taxon>Pezizomycotina</taxon>
        <taxon>Eurotiomycetes</taxon>
        <taxon>Eurotiomycetidae</taxon>
        <taxon>Onygenales</taxon>
        <taxon>Onygenaceae</taxon>
        <taxon>Uncinocarpus</taxon>
    </lineage>
</organism>
<dbReference type="Proteomes" id="UP000002058">
    <property type="component" value="Unassembled WGS sequence"/>
</dbReference>
<dbReference type="GeneID" id="8441607"/>
<feature type="domain" description="LYR motif-containing protein Cup1-like N-terminal" evidence="1">
    <location>
        <begin position="17"/>
        <end position="105"/>
    </location>
</feature>
<reference evidence="3" key="1">
    <citation type="journal article" date="2009" name="Genome Res.">
        <title>Comparative genomic analyses of the human fungal pathogens Coccidioides and their relatives.</title>
        <authorList>
            <person name="Sharpton T.J."/>
            <person name="Stajich J.E."/>
            <person name="Rounsley S.D."/>
            <person name="Gardner M.J."/>
            <person name="Wortman J.R."/>
            <person name="Jordar V.S."/>
            <person name="Maiti R."/>
            <person name="Kodira C.D."/>
            <person name="Neafsey D.E."/>
            <person name="Zeng Q."/>
            <person name="Hung C.-Y."/>
            <person name="McMahan C."/>
            <person name="Muszewska A."/>
            <person name="Grynberg M."/>
            <person name="Mandel M.A."/>
            <person name="Kellner E.M."/>
            <person name="Barker B.M."/>
            <person name="Galgiani J.N."/>
            <person name="Orbach M.J."/>
            <person name="Kirkland T.N."/>
            <person name="Cole G.T."/>
            <person name="Henn M.R."/>
            <person name="Birren B.W."/>
            <person name="Taylor J.W."/>
        </authorList>
    </citation>
    <scope>NUCLEOTIDE SEQUENCE [LARGE SCALE GENOMIC DNA]</scope>
    <source>
        <strain evidence="3">UAMH 1704</strain>
    </source>
</reference>
<dbReference type="EMBL" id="CH476618">
    <property type="protein sequence ID" value="EEP81389.1"/>
    <property type="molecule type" value="Genomic_DNA"/>
</dbReference>
<dbReference type="HOGENOM" id="CLU_037437_1_0_1"/>
<evidence type="ECO:0000313" key="2">
    <source>
        <dbReference type="EMBL" id="EEP81389.1"/>
    </source>
</evidence>
<dbReference type="eggNOG" id="ENOG502S9TZ">
    <property type="taxonomic scope" value="Eukaryota"/>
</dbReference>
<dbReference type="KEGG" id="ure:UREG_06254"/>
<accession>C4JX81</accession>
<dbReference type="InParanoid" id="C4JX81"/>
<sequence>MAVPAVLSTRSTPWRHLYRSLVRECTYLPDPVAMDYMRDYVRSSFRENISEARIRGITQIKEFHLHRRGRKLLSLLHRANEGYLKALEKVLLLAYGRIGKRRYFLMRPLLPPQTVIQTFDDNWQPPSALMTLLKSQSNQRTVTELGMRPVIKSFEPPIPKENIWGRPIPYKRRVNIRRRWYRLLIDSCLPILPGQDWGVLHDLATGKGPWTLPKRRKTLAVSQPTTFLTPEFLVHGPAKGPTFEMYSRGRPHNITRRLMEKLWRKVCALTPTMVWDEPRDRWAIQWGMIDAPRRISAHKLDREKGIALFEGVDPRTGQTSHVNRAAG</sequence>
<gene>
    <name evidence="2" type="ORF">UREG_06254</name>
</gene>
<dbReference type="CDD" id="cd20273">
    <property type="entry name" value="Complex1_LYR_unchar"/>
    <property type="match status" value="1"/>
</dbReference>
<name>C4JX81_UNCRE</name>
<evidence type="ECO:0000313" key="3">
    <source>
        <dbReference type="Proteomes" id="UP000002058"/>
    </source>
</evidence>
<keyword evidence="3" id="KW-1185">Reference proteome</keyword>
<dbReference type="OMA" id="QWRHLFR"/>
<dbReference type="OrthoDB" id="5521299at2759"/>
<protein>
    <recommendedName>
        <fullName evidence="1">LYR motif-containing protein Cup1-like N-terminal domain-containing protein</fullName>
    </recommendedName>
</protein>
<dbReference type="Pfam" id="PF20263">
    <property type="entry name" value="LYRM2-like"/>
    <property type="match status" value="1"/>
</dbReference>
<dbReference type="InterPro" id="IPR046896">
    <property type="entry name" value="Cup1-like_N"/>
</dbReference>
<proteinExistence type="predicted"/>
<dbReference type="RefSeq" id="XP_002583287.1">
    <property type="nucleotide sequence ID" value="XM_002583241.1"/>
</dbReference>
<dbReference type="VEuPathDB" id="FungiDB:UREG_06254"/>